<evidence type="ECO:0000313" key="4">
    <source>
        <dbReference type="EMBL" id="VFT99673.1"/>
    </source>
</evidence>
<reference evidence="3" key="2">
    <citation type="submission" date="2019-06" db="EMBL/GenBank/DDBJ databases">
        <title>Genomics analysis of Aphanomyces spp. identifies a new class of oomycete effector associated with host adaptation.</title>
        <authorList>
            <person name="Gaulin E."/>
        </authorList>
    </citation>
    <scope>NUCLEOTIDE SEQUENCE</scope>
    <source>
        <strain evidence="3">CBS 578.67</strain>
    </source>
</reference>
<evidence type="ECO:0000256" key="1">
    <source>
        <dbReference type="SAM" id="MobiDB-lite"/>
    </source>
</evidence>
<feature type="region of interest" description="Disordered" evidence="1">
    <location>
        <begin position="1"/>
        <end position="60"/>
    </location>
</feature>
<dbReference type="Gene3D" id="1.10.246.120">
    <property type="match status" value="1"/>
</dbReference>
<dbReference type="Proteomes" id="UP000332933">
    <property type="component" value="Unassembled WGS sequence"/>
</dbReference>
<dbReference type="GO" id="GO:0031267">
    <property type="term" value="F:small GTPase binding"/>
    <property type="evidence" value="ECO:0007669"/>
    <property type="project" value="TreeGrafter"/>
</dbReference>
<feature type="domain" description="VPS9" evidence="2">
    <location>
        <begin position="427"/>
        <end position="587"/>
    </location>
</feature>
<dbReference type="InterPro" id="IPR045046">
    <property type="entry name" value="Vps9-like"/>
</dbReference>
<keyword evidence="5" id="KW-1185">Reference proteome</keyword>
<protein>
    <submittedName>
        <fullName evidence="4">Aste57867_23025 protein</fullName>
    </submittedName>
</protein>
<evidence type="ECO:0000313" key="3">
    <source>
        <dbReference type="EMBL" id="KAF0684996.1"/>
    </source>
</evidence>
<dbReference type="SMART" id="SM00167">
    <property type="entry name" value="VPS9"/>
    <property type="match status" value="1"/>
</dbReference>
<dbReference type="OrthoDB" id="300289at2759"/>
<dbReference type="InterPro" id="IPR037191">
    <property type="entry name" value="VPS9_dom_sf"/>
</dbReference>
<proteinExistence type="predicted"/>
<feature type="region of interest" description="Disordered" evidence="1">
    <location>
        <begin position="176"/>
        <end position="195"/>
    </location>
</feature>
<evidence type="ECO:0000259" key="2">
    <source>
        <dbReference type="PROSITE" id="PS51205"/>
    </source>
</evidence>
<dbReference type="SUPFAM" id="SSF109993">
    <property type="entry name" value="VPS9 domain"/>
    <property type="match status" value="1"/>
</dbReference>
<dbReference type="EMBL" id="CAADRA010007249">
    <property type="protein sequence ID" value="VFT99673.1"/>
    <property type="molecule type" value="Genomic_DNA"/>
</dbReference>
<dbReference type="GO" id="GO:0005829">
    <property type="term" value="C:cytosol"/>
    <property type="evidence" value="ECO:0007669"/>
    <property type="project" value="TreeGrafter"/>
</dbReference>
<dbReference type="GO" id="GO:0005085">
    <property type="term" value="F:guanyl-nucleotide exchange factor activity"/>
    <property type="evidence" value="ECO:0007669"/>
    <property type="project" value="InterPro"/>
</dbReference>
<gene>
    <name evidence="4" type="primary">Aste57867_23025</name>
    <name evidence="3" type="ORF">As57867_022954</name>
    <name evidence="4" type="ORF">ASTE57867_23025</name>
</gene>
<dbReference type="InterPro" id="IPR003123">
    <property type="entry name" value="VPS9"/>
</dbReference>
<dbReference type="AlphaFoldDB" id="A0A485LLR5"/>
<accession>A0A485LLR5</accession>
<dbReference type="GO" id="GO:0016192">
    <property type="term" value="P:vesicle-mediated transport"/>
    <property type="evidence" value="ECO:0007669"/>
    <property type="project" value="InterPro"/>
</dbReference>
<dbReference type="GO" id="GO:0030139">
    <property type="term" value="C:endocytic vesicle"/>
    <property type="evidence" value="ECO:0007669"/>
    <property type="project" value="TreeGrafter"/>
</dbReference>
<dbReference type="PANTHER" id="PTHR23101:SF25">
    <property type="entry name" value="GTPASE-ACTIVATING PROTEIN AND VPS9 DOMAIN-CONTAINING PROTEIN 1"/>
    <property type="match status" value="1"/>
</dbReference>
<dbReference type="InterPro" id="IPR041545">
    <property type="entry name" value="DUF5601"/>
</dbReference>
<feature type="compositionally biased region" description="Acidic residues" evidence="1">
    <location>
        <begin position="41"/>
        <end position="51"/>
    </location>
</feature>
<evidence type="ECO:0000313" key="5">
    <source>
        <dbReference type="Proteomes" id="UP000332933"/>
    </source>
</evidence>
<dbReference type="EMBL" id="VJMH01007223">
    <property type="protein sequence ID" value="KAF0684996.1"/>
    <property type="molecule type" value="Genomic_DNA"/>
</dbReference>
<name>A0A485LLR5_9STRA</name>
<dbReference type="Gene3D" id="1.20.1050.80">
    <property type="entry name" value="VPS9 domain"/>
    <property type="match status" value="1"/>
</dbReference>
<sequence>MELPCMENQDDPAVAAPPSLHVLLKQEPAPQVDSEPMDQLSTDESDDNQEDGETKWGEKDRELQFLRRQVQDLQGALKARDMELFTLRERYELLLVAVEQQDEAIAAIYATTGTSSASEAQLLQYSALRESTMAADEARTMPCIKRTAKEMLKNHLDSMGFDSSCVGTVLDSLQDKDDAKDTTDDDTASPPTSRNELAILNTALDKLVCPEPAPTEVMPEYANASTFLARRPSRRSGRRLSVSDFGLLETIDATSDPESGGTAAALAVGSTTTARRMSDPLFAGLDVQGDDATDAAVLQGKLKKDWNDEQLEELTYSEFLERLSLPGSKDIVHAIRRFVGSVLGPRGDGCPPTSSHFVDYIFYGHESFQARAEAFFRSMDETLAGHPSWRHAPESTLKKARDGIEKYVMEKLADVPLAQLSSSVEWQAEDAKLMRRMQLLSTFVTPDMLDIKPSMRNEVVWSIAQDELRRINHFRAPGDKINCIVRCCSIVFSVLNLARGDSTNRPGADDFLPVFIYLVLHSHVPGLYSNSEYIAAYRNPADLMSKYDPTPRYHLRSVWWRYRAGYCFVNLRSAIEFITVLDASMLSIEPEDFDRHMAAAEAAFPDRPASETKDMDGSFE</sequence>
<reference evidence="4 5" key="1">
    <citation type="submission" date="2019-03" db="EMBL/GenBank/DDBJ databases">
        <authorList>
            <person name="Gaulin E."/>
            <person name="Dumas B."/>
        </authorList>
    </citation>
    <scope>NUCLEOTIDE SEQUENCE [LARGE SCALE GENOMIC DNA]</scope>
    <source>
        <strain evidence="4">CBS 568.67</strain>
    </source>
</reference>
<dbReference type="Pfam" id="PF18151">
    <property type="entry name" value="DUF5601"/>
    <property type="match status" value="1"/>
</dbReference>
<dbReference type="PROSITE" id="PS51205">
    <property type="entry name" value="VPS9"/>
    <property type="match status" value="1"/>
</dbReference>
<dbReference type="Pfam" id="PF02204">
    <property type="entry name" value="VPS9"/>
    <property type="match status" value="1"/>
</dbReference>
<organism evidence="4 5">
    <name type="scientific">Aphanomyces stellatus</name>
    <dbReference type="NCBI Taxonomy" id="120398"/>
    <lineage>
        <taxon>Eukaryota</taxon>
        <taxon>Sar</taxon>
        <taxon>Stramenopiles</taxon>
        <taxon>Oomycota</taxon>
        <taxon>Saprolegniomycetes</taxon>
        <taxon>Saprolegniales</taxon>
        <taxon>Verrucalvaceae</taxon>
        <taxon>Aphanomyces</taxon>
    </lineage>
</organism>
<dbReference type="PANTHER" id="PTHR23101">
    <property type="entry name" value="RAB GDP/GTP EXCHANGE FACTOR"/>
    <property type="match status" value="1"/>
</dbReference>